<dbReference type="EMBL" id="LT984491">
    <property type="protein sequence ID" value="SPC48807.1"/>
    <property type="molecule type" value="Genomic_DNA"/>
</dbReference>
<feature type="region of interest" description="Disordered" evidence="1">
    <location>
        <begin position="44"/>
        <end position="89"/>
    </location>
</feature>
<evidence type="ECO:0000256" key="2">
    <source>
        <dbReference type="SAM" id="Phobius"/>
    </source>
</evidence>
<organism evidence="3">
    <name type="scientific">Haloquadratum walsbyi</name>
    <dbReference type="NCBI Taxonomy" id="293091"/>
    <lineage>
        <taxon>Archaea</taxon>
        <taxon>Methanobacteriati</taxon>
        <taxon>Methanobacteriota</taxon>
        <taxon>Stenosarchaea group</taxon>
        <taxon>Halobacteria</taxon>
        <taxon>Halobacteriales</taxon>
        <taxon>Haloferacaceae</taxon>
        <taxon>Haloquadratum</taxon>
    </lineage>
</organism>
<geneLocation type="plasmid" evidence="3">
    <name>I</name>
</geneLocation>
<keyword evidence="2" id="KW-0812">Transmembrane</keyword>
<evidence type="ECO:0000313" key="3">
    <source>
        <dbReference type="EMBL" id="SPC48807.1"/>
    </source>
</evidence>
<accession>A0A445MQJ2</accession>
<feature type="compositionally biased region" description="Polar residues" evidence="1">
    <location>
        <begin position="57"/>
        <end position="71"/>
    </location>
</feature>
<feature type="compositionally biased region" description="Basic and acidic residues" evidence="1">
    <location>
        <begin position="1"/>
        <end position="16"/>
    </location>
</feature>
<feature type="region of interest" description="Disordered" evidence="1">
    <location>
        <begin position="1"/>
        <end position="27"/>
    </location>
</feature>
<dbReference type="GO" id="GO:0006355">
    <property type="term" value="P:regulation of DNA-templated transcription"/>
    <property type="evidence" value="ECO:0007669"/>
    <property type="project" value="InterPro"/>
</dbReference>
<keyword evidence="3" id="KW-0614">Plasmid</keyword>
<evidence type="ECO:0000256" key="1">
    <source>
        <dbReference type="SAM" id="MobiDB-lite"/>
    </source>
</evidence>
<sequence>MHSDMARQHVATRLDEPEYEEIESITEEKGISRSEAVRRVVQDGLEARGRIERPTETAGSQNTKDTSVNATRTEDKPNTRTIESGQIIQNTPRQREILSIVQTLIMIAVLVLVSTGGL</sequence>
<gene>
    <name evidence="3" type="ORF">BAJOO9_010</name>
</gene>
<keyword evidence="2" id="KW-1133">Transmembrane helix</keyword>
<feature type="compositionally biased region" description="Basic and acidic residues" evidence="1">
    <location>
        <begin position="44"/>
        <end position="55"/>
    </location>
</feature>
<feature type="compositionally biased region" description="Polar residues" evidence="1">
    <location>
        <begin position="79"/>
        <end position="89"/>
    </location>
</feature>
<dbReference type="RefSeq" id="WP_159373876.1">
    <property type="nucleotide sequence ID" value="NZ_LT984491.1"/>
</dbReference>
<name>A0A445MQJ2_9EURY</name>
<feature type="transmembrane region" description="Helical" evidence="2">
    <location>
        <begin position="97"/>
        <end position="117"/>
    </location>
</feature>
<proteinExistence type="predicted"/>
<reference evidence="3" key="1">
    <citation type="submission" date="2018-01" db="EMBL/GenBank/DDBJ databases">
        <authorList>
            <person name="Dyall-Smith M."/>
        </authorList>
    </citation>
    <scope>NUCLEOTIDE SEQUENCE [LARGE SCALE GENOMIC DNA]</scope>
    <source>
        <strain evidence="3">Bajool9</strain>
    </source>
</reference>
<dbReference type="AlphaFoldDB" id="A0A445MQJ2"/>
<keyword evidence="2" id="KW-0472">Membrane</keyword>
<protein>
    <submittedName>
        <fullName evidence="3">Uncharacterized protein R4</fullName>
    </submittedName>
</protein>